<dbReference type="PROSITE" id="PS50181">
    <property type="entry name" value="FBOX"/>
    <property type="match status" value="1"/>
</dbReference>
<protein>
    <recommendedName>
        <fullName evidence="1">F-box domain-containing protein</fullName>
    </recommendedName>
</protein>
<evidence type="ECO:0000313" key="3">
    <source>
        <dbReference type="Proteomes" id="UP000775547"/>
    </source>
</evidence>
<evidence type="ECO:0000313" key="2">
    <source>
        <dbReference type="EMBL" id="KAG5641532.1"/>
    </source>
</evidence>
<dbReference type="InterPro" id="IPR001810">
    <property type="entry name" value="F-box_dom"/>
</dbReference>
<reference evidence="2" key="2">
    <citation type="submission" date="2021-10" db="EMBL/GenBank/DDBJ databases">
        <title>Phylogenomics reveals ancestral predisposition of the termite-cultivated fungus Termitomyces towards a domesticated lifestyle.</title>
        <authorList>
            <person name="Auxier B."/>
            <person name="Grum-Grzhimaylo A."/>
            <person name="Cardenas M.E."/>
            <person name="Lodge J.D."/>
            <person name="Laessoe T."/>
            <person name="Pedersen O."/>
            <person name="Smith M.E."/>
            <person name="Kuyper T.W."/>
            <person name="Franco-Molano E.A."/>
            <person name="Baroni T.J."/>
            <person name="Aanen D.K."/>
        </authorList>
    </citation>
    <scope>NUCLEOTIDE SEQUENCE</scope>
    <source>
        <strain evidence="2">AP01</strain>
        <tissue evidence="2">Mycelium</tissue>
    </source>
</reference>
<gene>
    <name evidence="2" type="ORF">DXG03_004807</name>
</gene>
<name>A0A9P7G6R8_9AGAR</name>
<evidence type="ECO:0000259" key="1">
    <source>
        <dbReference type="PROSITE" id="PS50181"/>
    </source>
</evidence>
<organism evidence="2 3">
    <name type="scientific">Asterophora parasitica</name>
    <dbReference type="NCBI Taxonomy" id="117018"/>
    <lineage>
        <taxon>Eukaryota</taxon>
        <taxon>Fungi</taxon>
        <taxon>Dikarya</taxon>
        <taxon>Basidiomycota</taxon>
        <taxon>Agaricomycotina</taxon>
        <taxon>Agaricomycetes</taxon>
        <taxon>Agaricomycetidae</taxon>
        <taxon>Agaricales</taxon>
        <taxon>Tricholomatineae</taxon>
        <taxon>Lyophyllaceae</taxon>
        <taxon>Asterophora</taxon>
    </lineage>
</organism>
<dbReference type="AlphaFoldDB" id="A0A9P7G6R8"/>
<keyword evidence="3" id="KW-1185">Reference proteome</keyword>
<dbReference type="Proteomes" id="UP000775547">
    <property type="component" value="Unassembled WGS sequence"/>
</dbReference>
<feature type="domain" description="F-box" evidence="1">
    <location>
        <begin position="1"/>
        <end position="47"/>
    </location>
</feature>
<dbReference type="Pfam" id="PF00646">
    <property type="entry name" value="F-box"/>
    <property type="match status" value="1"/>
</dbReference>
<dbReference type="InterPro" id="IPR036047">
    <property type="entry name" value="F-box-like_dom_sf"/>
</dbReference>
<accession>A0A9P7G6R8</accession>
<sequence>MILQIPAELTLRILCHLDLPDLLSASLTNSTLNNYVQTFQVLQYRFLSHAARIEDTPHTDVVVGERFERLKRREDGWARLNVDFSRSLPVHFDISGIYELMGGIYLLGDSNRRKLHYCRLPSTPSDPLSWSFIDARCMYIDVGMNIYEHDLIAIVTSQLHPTNGAFHEILVQFVEFSTGRPHPRAHNPILPVAVTLTAHPSVGIEIVGNRLAVIIHHQRPTHPDDTICVYDWQSGHLLLMLPHHGYAYASLTFLSPTLLLLPRTASGVLDIWEIPSDNSAPPTTPRYALSLPRLSPSHFCISLSCRGENNPTAPQPGAPKAQHAHHQPPFRTTANDSIVLLQMRTVKLEGDGWVSDEFSIFVTRGALLEVCQKWSAAESAGDDGVVALRWDQWGPGITRWIDASKTQTRWITTSAGTRCVLTKSLGNDDFEDAAVREIDEGDNAPPPLRVLDFNSIVLRKLAGGNYVIDRSAVDIEVVTEPSTLVSEVFEEPVVSELPYVSFTPRNSTRFEGFESVLMDEDRLIGLRVDADTQNVVGIEVMHIGTSASGE</sequence>
<dbReference type="OrthoDB" id="2751409at2759"/>
<reference evidence="2" key="1">
    <citation type="submission" date="2020-07" db="EMBL/GenBank/DDBJ databases">
        <authorList>
            <person name="Nieuwenhuis M."/>
            <person name="Van De Peppel L.J.J."/>
        </authorList>
    </citation>
    <scope>NUCLEOTIDE SEQUENCE</scope>
    <source>
        <strain evidence="2">AP01</strain>
        <tissue evidence="2">Mycelium</tissue>
    </source>
</reference>
<dbReference type="EMBL" id="JABCKV010000294">
    <property type="protein sequence ID" value="KAG5641532.1"/>
    <property type="molecule type" value="Genomic_DNA"/>
</dbReference>
<dbReference type="SUPFAM" id="SSF81383">
    <property type="entry name" value="F-box domain"/>
    <property type="match status" value="1"/>
</dbReference>
<proteinExistence type="predicted"/>
<comment type="caution">
    <text evidence="2">The sequence shown here is derived from an EMBL/GenBank/DDBJ whole genome shotgun (WGS) entry which is preliminary data.</text>
</comment>